<protein>
    <submittedName>
        <fullName evidence="1">Uncharacterized protein</fullName>
    </submittedName>
</protein>
<dbReference type="EMBL" id="UYRU01117168">
    <property type="protein sequence ID" value="VDN45525.1"/>
    <property type="molecule type" value="Genomic_DNA"/>
</dbReference>
<name>A0A3P7NRP8_DIBLA</name>
<accession>A0A3P7NRP8</accession>
<evidence type="ECO:0000313" key="2">
    <source>
        <dbReference type="Proteomes" id="UP000281553"/>
    </source>
</evidence>
<organism evidence="1 2">
    <name type="scientific">Dibothriocephalus latus</name>
    <name type="common">Fish tapeworm</name>
    <name type="synonym">Diphyllobothrium latum</name>
    <dbReference type="NCBI Taxonomy" id="60516"/>
    <lineage>
        <taxon>Eukaryota</taxon>
        <taxon>Metazoa</taxon>
        <taxon>Spiralia</taxon>
        <taxon>Lophotrochozoa</taxon>
        <taxon>Platyhelminthes</taxon>
        <taxon>Cestoda</taxon>
        <taxon>Eucestoda</taxon>
        <taxon>Diphyllobothriidea</taxon>
        <taxon>Diphyllobothriidae</taxon>
        <taxon>Dibothriocephalus</taxon>
    </lineage>
</organism>
<keyword evidence="2" id="KW-1185">Reference proteome</keyword>
<dbReference type="AlphaFoldDB" id="A0A3P7NRP8"/>
<reference evidence="1 2" key="1">
    <citation type="submission" date="2018-11" db="EMBL/GenBank/DDBJ databases">
        <authorList>
            <consortium name="Pathogen Informatics"/>
        </authorList>
    </citation>
    <scope>NUCLEOTIDE SEQUENCE [LARGE SCALE GENOMIC DNA]</scope>
</reference>
<dbReference type="Proteomes" id="UP000281553">
    <property type="component" value="Unassembled WGS sequence"/>
</dbReference>
<gene>
    <name evidence="1" type="ORF">DILT_LOCUS19631</name>
</gene>
<sequence>MPRNVRKTAYLISMTPTRKSLRIAKMTRK</sequence>
<proteinExistence type="predicted"/>
<evidence type="ECO:0000313" key="1">
    <source>
        <dbReference type="EMBL" id="VDN45525.1"/>
    </source>
</evidence>